<protein>
    <submittedName>
        <fullName evidence="2">Uncharacterized protein</fullName>
    </submittedName>
</protein>
<gene>
    <name evidence="2" type="ORF">SGL43_03890</name>
</gene>
<feature type="region of interest" description="Disordered" evidence="1">
    <location>
        <begin position="1"/>
        <end position="76"/>
    </location>
</feature>
<dbReference type="Proteomes" id="UP001154015">
    <property type="component" value="Unassembled WGS sequence"/>
</dbReference>
<reference evidence="2" key="1">
    <citation type="submission" date="2022-03" db="EMBL/GenBank/DDBJ databases">
        <authorList>
            <person name="Leyn A S."/>
        </authorList>
    </citation>
    <scope>NUCLEOTIDE SEQUENCE</scope>
    <source>
        <strain evidence="2">Streptomyces globisporus 4-3</strain>
    </source>
</reference>
<evidence type="ECO:0000313" key="3">
    <source>
        <dbReference type="Proteomes" id="UP001154015"/>
    </source>
</evidence>
<feature type="region of interest" description="Disordered" evidence="1">
    <location>
        <begin position="146"/>
        <end position="192"/>
    </location>
</feature>
<dbReference type="EMBL" id="CAKXYP010000010">
    <property type="protein sequence ID" value="CAH9416855.1"/>
    <property type="molecule type" value="Genomic_DNA"/>
</dbReference>
<name>A0ABM9GZU4_STRGL</name>
<proteinExistence type="predicted"/>
<keyword evidence="3" id="KW-1185">Reference proteome</keyword>
<evidence type="ECO:0000313" key="2">
    <source>
        <dbReference type="EMBL" id="CAH9416855.1"/>
    </source>
</evidence>
<evidence type="ECO:0000256" key="1">
    <source>
        <dbReference type="SAM" id="MobiDB-lite"/>
    </source>
</evidence>
<accession>A0ABM9GZU4</accession>
<comment type="caution">
    <text evidence="2">The sequence shown here is derived from an EMBL/GenBank/DDBJ whole genome shotgun (WGS) entry which is preliminary data.</text>
</comment>
<feature type="compositionally biased region" description="Low complexity" evidence="1">
    <location>
        <begin position="158"/>
        <end position="192"/>
    </location>
</feature>
<sequence>MRATADVSGTAPSAWRKRSSSRSQSGPPAFGPPAATIRVRRTSNLSTAAPGWGTAVAAKPTEGQPDGGVALGPDPVHGPLDGVPVERLHRPYEAGVGATARPVRTVDPQARGVAVGKGVGHGADGTAGAFPPGPPRTVVVGHRAGRVEHHDQAPPAPALSAGASGAAAAGSAPATRARSAAPPHAPAIAVRR</sequence>
<organism evidence="2 3">
    <name type="scientific">Streptomyces globisporus</name>
    <dbReference type="NCBI Taxonomy" id="1908"/>
    <lineage>
        <taxon>Bacteria</taxon>
        <taxon>Bacillati</taxon>
        <taxon>Actinomycetota</taxon>
        <taxon>Actinomycetes</taxon>
        <taxon>Kitasatosporales</taxon>
        <taxon>Streptomycetaceae</taxon>
        <taxon>Streptomyces</taxon>
    </lineage>
</organism>